<dbReference type="InterPro" id="IPR042855">
    <property type="entry name" value="V_SNARE_CC"/>
</dbReference>
<dbReference type="PANTHER" id="PTHR21136:SF168">
    <property type="entry name" value="VESICLE-ASSOCIATED MEMBRANE PROTEIN 9"/>
    <property type="match status" value="1"/>
</dbReference>
<evidence type="ECO:0000256" key="4">
    <source>
        <dbReference type="PROSITE-ProRule" id="PRU00290"/>
    </source>
</evidence>
<dbReference type="Proteomes" id="UP000677228">
    <property type="component" value="Unassembled WGS sequence"/>
</dbReference>
<dbReference type="Proteomes" id="UP000663829">
    <property type="component" value="Unassembled WGS sequence"/>
</dbReference>
<dbReference type="EMBL" id="CAJOBA010000141">
    <property type="protein sequence ID" value="CAF3507860.1"/>
    <property type="molecule type" value="Genomic_DNA"/>
</dbReference>
<feature type="domain" description="V-SNARE coiled-coil homology" evidence="6">
    <location>
        <begin position="124"/>
        <end position="176"/>
    </location>
</feature>
<dbReference type="PANTHER" id="PTHR21136">
    <property type="entry name" value="SNARE PROTEINS"/>
    <property type="match status" value="1"/>
</dbReference>
<dbReference type="InterPro" id="IPR051097">
    <property type="entry name" value="Synaptobrevin-like_transport"/>
</dbReference>
<dbReference type="GO" id="GO:0031201">
    <property type="term" value="C:SNARE complex"/>
    <property type="evidence" value="ECO:0007669"/>
    <property type="project" value="TreeGrafter"/>
</dbReference>
<gene>
    <name evidence="8" type="ORF">GPM918_LOCUS6773</name>
    <name evidence="7" type="ORF">OVA965_LOCUS880</name>
    <name evidence="10" type="ORF">SRO942_LOCUS6773</name>
    <name evidence="9" type="ORF">TMI583_LOCUS881</name>
</gene>
<dbReference type="EMBL" id="CAJOBC010001062">
    <property type="protein sequence ID" value="CAF3652216.1"/>
    <property type="molecule type" value="Genomic_DNA"/>
</dbReference>
<comment type="similarity">
    <text evidence="1">Belongs to the synaptobrevin family.</text>
</comment>
<keyword evidence="4" id="KW-0175">Coiled coil</keyword>
<dbReference type="AlphaFoldDB" id="A0A813X482"/>
<evidence type="ECO:0000313" key="8">
    <source>
        <dbReference type="EMBL" id="CAF0864685.1"/>
    </source>
</evidence>
<dbReference type="GO" id="GO:0006887">
    <property type="term" value="P:exocytosis"/>
    <property type="evidence" value="ECO:0007669"/>
    <property type="project" value="TreeGrafter"/>
</dbReference>
<sequence>MSFHYCVVGKVGEPLVSVGNKSYEQRVLLLLPKININKARVDYDDDKVTHHVLNQDGYSIVCTTDSNVDKLRAYTLLEQIKEKLPPFSETQYASTWTLQPEMESLMQIVCILKDEYDAGRGQDALSVLGRDVDETQSVMVENTTKAIESGINLQDLMVEADQLEATYEKMIGPRVM</sequence>
<dbReference type="InterPro" id="IPR011012">
    <property type="entry name" value="Longin-like_dom_sf"/>
</dbReference>
<protein>
    <submittedName>
        <fullName evidence="8">Uncharacterized protein</fullName>
    </submittedName>
</protein>
<evidence type="ECO:0000313" key="9">
    <source>
        <dbReference type="EMBL" id="CAF3507860.1"/>
    </source>
</evidence>
<dbReference type="Proteomes" id="UP000681722">
    <property type="component" value="Unassembled WGS sequence"/>
</dbReference>
<evidence type="ECO:0000256" key="2">
    <source>
        <dbReference type="ARBA" id="ARBA00023136"/>
    </source>
</evidence>
<dbReference type="EMBL" id="CAJNOK010000141">
    <property type="protein sequence ID" value="CAF0732107.1"/>
    <property type="molecule type" value="Genomic_DNA"/>
</dbReference>
<dbReference type="Proteomes" id="UP000682733">
    <property type="component" value="Unassembled WGS sequence"/>
</dbReference>
<feature type="domain" description="Longin" evidence="5">
    <location>
        <begin position="30"/>
        <end position="84"/>
    </location>
</feature>
<organism evidence="8 11">
    <name type="scientific">Didymodactylos carnosus</name>
    <dbReference type="NCBI Taxonomy" id="1234261"/>
    <lineage>
        <taxon>Eukaryota</taxon>
        <taxon>Metazoa</taxon>
        <taxon>Spiralia</taxon>
        <taxon>Gnathifera</taxon>
        <taxon>Rotifera</taxon>
        <taxon>Eurotatoria</taxon>
        <taxon>Bdelloidea</taxon>
        <taxon>Philodinida</taxon>
        <taxon>Philodinidae</taxon>
        <taxon>Didymodactylos</taxon>
    </lineage>
</organism>
<dbReference type="GO" id="GO:0005484">
    <property type="term" value="F:SNAP receptor activity"/>
    <property type="evidence" value="ECO:0007669"/>
    <property type="project" value="TreeGrafter"/>
</dbReference>
<name>A0A813X482_9BILA</name>
<dbReference type="PROSITE" id="PS50892">
    <property type="entry name" value="V_SNARE"/>
    <property type="match status" value="1"/>
</dbReference>
<comment type="subcellular location">
    <subcellularLocation>
        <location evidence="3">Endomembrane system</location>
        <topology evidence="3">Single-pass type IV membrane protein</topology>
    </subcellularLocation>
</comment>
<dbReference type="SUPFAM" id="SSF64356">
    <property type="entry name" value="SNARE-like"/>
    <property type="match status" value="1"/>
</dbReference>
<dbReference type="GO" id="GO:0006906">
    <property type="term" value="P:vesicle fusion"/>
    <property type="evidence" value="ECO:0007669"/>
    <property type="project" value="TreeGrafter"/>
</dbReference>
<accession>A0A813X482</accession>
<evidence type="ECO:0000313" key="10">
    <source>
        <dbReference type="EMBL" id="CAF3652216.1"/>
    </source>
</evidence>
<evidence type="ECO:0000259" key="5">
    <source>
        <dbReference type="PROSITE" id="PS50859"/>
    </source>
</evidence>
<dbReference type="GO" id="GO:0000149">
    <property type="term" value="F:SNARE binding"/>
    <property type="evidence" value="ECO:0007669"/>
    <property type="project" value="TreeGrafter"/>
</dbReference>
<dbReference type="InterPro" id="IPR010908">
    <property type="entry name" value="Longin_dom"/>
</dbReference>
<dbReference type="GO" id="GO:0012505">
    <property type="term" value="C:endomembrane system"/>
    <property type="evidence" value="ECO:0007669"/>
    <property type="project" value="UniProtKB-SubCell"/>
</dbReference>
<reference evidence="8" key="1">
    <citation type="submission" date="2021-02" db="EMBL/GenBank/DDBJ databases">
        <authorList>
            <person name="Nowell W R."/>
        </authorList>
    </citation>
    <scope>NUCLEOTIDE SEQUENCE</scope>
</reference>
<dbReference type="PROSITE" id="PS50859">
    <property type="entry name" value="LONGIN"/>
    <property type="match status" value="1"/>
</dbReference>
<evidence type="ECO:0000313" key="11">
    <source>
        <dbReference type="Proteomes" id="UP000663829"/>
    </source>
</evidence>
<proteinExistence type="inferred from homology"/>
<dbReference type="OrthoDB" id="248747at2759"/>
<evidence type="ECO:0000313" key="7">
    <source>
        <dbReference type="EMBL" id="CAF0732107.1"/>
    </source>
</evidence>
<comment type="caution">
    <text evidence="8">The sequence shown here is derived from an EMBL/GenBank/DDBJ whole genome shotgun (WGS) entry which is preliminary data.</text>
</comment>
<keyword evidence="11" id="KW-1185">Reference proteome</keyword>
<dbReference type="Pfam" id="PF13774">
    <property type="entry name" value="Longin"/>
    <property type="match status" value="1"/>
</dbReference>
<evidence type="ECO:0000256" key="3">
    <source>
        <dbReference type="ARBA" id="ARBA00046280"/>
    </source>
</evidence>
<dbReference type="EMBL" id="CAJNOQ010001062">
    <property type="protein sequence ID" value="CAF0864685.1"/>
    <property type="molecule type" value="Genomic_DNA"/>
</dbReference>
<evidence type="ECO:0000259" key="6">
    <source>
        <dbReference type="PROSITE" id="PS50892"/>
    </source>
</evidence>
<evidence type="ECO:0000256" key="1">
    <source>
        <dbReference type="ARBA" id="ARBA00008025"/>
    </source>
</evidence>
<dbReference type="SUPFAM" id="SSF58038">
    <property type="entry name" value="SNARE fusion complex"/>
    <property type="match status" value="1"/>
</dbReference>
<keyword evidence="2" id="KW-0472">Membrane</keyword>
<dbReference type="Gene3D" id="3.30.450.50">
    <property type="entry name" value="Longin domain"/>
    <property type="match status" value="1"/>
</dbReference>